<dbReference type="RefSeq" id="WP_149528431.1">
    <property type="nucleotide sequence ID" value="NZ_AP018929.1"/>
</dbReference>
<dbReference type="STRING" id="1294262.GCA_001316085_02467"/>
<reference evidence="4" key="1">
    <citation type="submission" date="2018-09" db="EMBL/GenBank/DDBJ databases">
        <title>Complete Genome Sequencing of Sulfolobus sp. JCM 16834.</title>
        <authorList>
            <person name="Kato S."/>
            <person name="Itoh T."/>
            <person name="Ohkuma M."/>
        </authorList>
    </citation>
    <scope>NUCLEOTIDE SEQUENCE [LARGE SCALE GENOMIC DNA]</scope>
    <source>
        <strain evidence="4">IC-007</strain>
    </source>
</reference>
<keyword evidence="3" id="KW-1185">Reference proteome</keyword>
<evidence type="ECO:0000313" key="4">
    <source>
        <dbReference type="Proteomes" id="UP000325030"/>
    </source>
</evidence>
<evidence type="ECO:0000313" key="1">
    <source>
        <dbReference type="EMBL" id="BBG23743.1"/>
    </source>
</evidence>
<proteinExistence type="predicted"/>
<dbReference type="EMBL" id="AP018929">
    <property type="protein sequence ID" value="BBG23743.1"/>
    <property type="molecule type" value="Genomic_DNA"/>
</dbReference>
<accession>A0A510E1Y1</accession>
<organism evidence="2 4">
    <name type="scientific">Sulfuracidifex tepidarius</name>
    <dbReference type="NCBI Taxonomy" id="1294262"/>
    <lineage>
        <taxon>Archaea</taxon>
        <taxon>Thermoproteota</taxon>
        <taxon>Thermoprotei</taxon>
        <taxon>Sulfolobales</taxon>
        <taxon>Sulfolobaceae</taxon>
        <taxon>Sulfuracidifex</taxon>
    </lineage>
</organism>
<sequence length="190" mass="22203">MRPEKYANFHLLKAIRAKGVHKRRVELRKYLVVARVLSSGECVKKVKKEMKSLGKLRDATVASCVPLPHYKARKMEVEKCILPRTPGSRLIIAERVFHLMSLIPQERELHPLRKKVRECLFLLESLGLRDARLKGVAKELGRLRDEQLRAELCLDERRELDVSPYREVAFQVMKELLSQTEFNHLKNKLK</sequence>
<accession>A0A510DU41</accession>
<dbReference type="AlphaFoldDB" id="A0A510E1Y1"/>
<name>A0A510E1Y1_9CREN</name>
<reference evidence="2 3" key="2">
    <citation type="journal article" date="2020" name="Int. J. Syst. Evol. Microbiol.">
        <title>Sulfuracidifex tepidarius gen. nov., sp. nov. and transfer of Sulfolobus metallicus Huber and Stetter 1992 to the genus Sulfuracidifex as Sulfuracidifex metallicus comb. nov.</title>
        <authorList>
            <person name="Itoh T."/>
            <person name="Miura T."/>
            <person name="Sakai H.D."/>
            <person name="Kato S."/>
            <person name="Ohkuma M."/>
            <person name="Takashina T."/>
        </authorList>
    </citation>
    <scope>NUCLEOTIDE SEQUENCE</scope>
    <source>
        <strain evidence="1 3">IC-006</strain>
        <strain evidence="2">IC-007</strain>
    </source>
</reference>
<dbReference type="OrthoDB" id="39948at2157"/>
<evidence type="ECO:0000313" key="3">
    <source>
        <dbReference type="Proteomes" id="UP000322983"/>
    </source>
</evidence>
<gene>
    <name evidence="1" type="ORF">IC006_1035</name>
    <name evidence="2" type="ORF">IC007_1008</name>
</gene>
<evidence type="ECO:0000313" key="2">
    <source>
        <dbReference type="EMBL" id="BBG26496.1"/>
    </source>
</evidence>
<evidence type="ECO:0008006" key="5">
    <source>
        <dbReference type="Google" id="ProtNLM"/>
    </source>
</evidence>
<dbReference type="KEGG" id="step:IC006_1035"/>
<dbReference type="Proteomes" id="UP000325030">
    <property type="component" value="Chromosome"/>
</dbReference>
<protein>
    <recommendedName>
        <fullName evidence="5">CHAD domain-containing protein</fullName>
    </recommendedName>
</protein>
<dbReference type="Proteomes" id="UP000322983">
    <property type="component" value="Chromosome"/>
</dbReference>
<dbReference type="GeneID" id="41717361"/>
<dbReference type="EMBL" id="AP018930">
    <property type="protein sequence ID" value="BBG26496.1"/>
    <property type="molecule type" value="Genomic_DNA"/>
</dbReference>